<organism evidence="2 3">
    <name type="scientific">Candidatus Southlakia epibionticum</name>
    <dbReference type="NCBI Taxonomy" id="3043284"/>
    <lineage>
        <taxon>Bacteria</taxon>
        <taxon>Candidatus Saccharimonadota</taxon>
        <taxon>Candidatus Saccharimonadia</taxon>
        <taxon>Candidatus Saccharimonadales</taxon>
        <taxon>Candidatus Saccharimonadaceae</taxon>
        <taxon>Candidatus Southlakia</taxon>
    </lineage>
</organism>
<feature type="transmembrane region" description="Helical" evidence="1">
    <location>
        <begin position="386"/>
        <end position="405"/>
    </location>
</feature>
<evidence type="ECO:0000313" key="2">
    <source>
        <dbReference type="EMBL" id="WIO46471.1"/>
    </source>
</evidence>
<name>A0ABY8WYT9_9BACT</name>
<dbReference type="InterPro" id="IPR045691">
    <property type="entry name" value="DUF6056"/>
</dbReference>
<gene>
    <name evidence="2" type="ORF">SEML1_0876</name>
</gene>
<feature type="transmembrane region" description="Helical" evidence="1">
    <location>
        <begin position="84"/>
        <end position="105"/>
    </location>
</feature>
<evidence type="ECO:0000256" key="1">
    <source>
        <dbReference type="SAM" id="Phobius"/>
    </source>
</evidence>
<feature type="transmembrane region" description="Helical" evidence="1">
    <location>
        <begin position="148"/>
        <end position="168"/>
    </location>
</feature>
<dbReference type="EMBL" id="CP124550">
    <property type="protein sequence ID" value="WIO46471.1"/>
    <property type="molecule type" value="Genomic_DNA"/>
</dbReference>
<keyword evidence="1" id="KW-0472">Membrane</keyword>
<dbReference type="RefSeq" id="WP_376753994.1">
    <property type="nucleotide sequence ID" value="NZ_CP124550.1"/>
</dbReference>
<feature type="transmembrane region" description="Helical" evidence="1">
    <location>
        <begin position="411"/>
        <end position="431"/>
    </location>
</feature>
<feature type="transmembrane region" description="Helical" evidence="1">
    <location>
        <begin position="180"/>
        <end position="207"/>
    </location>
</feature>
<proteinExistence type="predicted"/>
<feature type="transmembrane region" description="Helical" evidence="1">
    <location>
        <begin position="304"/>
        <end position="323"/>
    </location>
</feature>
<sequence>MKLLGDLKHTVLDKRNRPFLLIFVVCTAVFFIMSLKTVFRDDDIWFAAKTVEFSLFDWIIYRWSSWSSRVFPEMMLWLLAPRPAIWALLNTVAYMVGTVYLFKFYRSIRTVNNHKTDIAAFTASCAFVWLLSQGVATESVFWLTGSVNYFWVGTLFLIAIYLPCAIFLRRKISVAQTVVSSIASVATVLSHEQFGFILALIYLAVLAWYLHQKNRSKKVAALLAAMTVLLSIGVLCVVRASGNVLRIQQEINNWLPDMLTVPTAVRAESSIRWFMDIIINHTGASLSIVWCLLCIMLWRLHKKVLAIMLGGFASVFLLAKTIMLDVEFMMLLRKVHFGGIVNFHASWCYVGSFAQWIPVIFWLCALVLTVAAIAVVFGIRSRQKAAICITGCLLAATATAMLWVSPTMYASGYRVVYVASLLLMLVVLLLIDRLGELNTTG</sequence>
<feature type="transmembrane region" description="Helical" evidence="1">
    <location>
        <begin position="20"/>
        <end position="39"/>
    </location>
</feature>
<feature type="transmembrane region" description="Helical" evidence="1">
    <location>
        <begin position="219"/>
        <end position="238"/>
    </location>
</feature>
<keyword evidence="3" id="KW-1185">Reference proteome</keyword>
<evidence type="ECO:0000313" key="3">
    <source>
        <dbReference type="Proteomes" id="UP001177295"/>
    </source>
</evidence>
<feature type="transmembrane region" description="Helical" evidence="1">
    <location>
        <begin position="360"/>
        <end position="379"/>
    </location>
</feature>
<accession>A0ABY8WYT9</accession>
<dbReference type="Pfam" id="PF19528">
    <property type="entry name" value="DUF6056"/>
    <property type="match status" value="1"/>
</dbReference>
<reference evidence="2 3" key="1">
    <citation type="journal article" date="2023" name="Cell">
        <title>Genetic manipulation of Patescibacteria provides mechanistic insights into microbial dark matter and the epibiotic lifestyle.</title>
        <authorList>
            <person name="Wang Y."/>
            <person name="Gallagher L.A."/>
            <person name="Andrade P.A."/>
            <person name="Liu A."/>
            <person name="Humphreys I.R."/>
            <person name="Turkarslan S."/>
            <person name="Cutler K.J."/>
            <person name="Arrieta-Ortiz M.L."/>
            <person name="Li Y."/>
            <person name="Radey M.C."/>
            <person name="McLean J.S."/>
            <person name="Cong Q."/>
            <person name="Baker D."/>
            <person name="Baliga N.S."/>
            <person name="Peterson S.B."/>
            <person name="Mougous J.D."/>
        </authorList>
    </citation>
    <scope>NUCLEOTIDE SEQUENCE [LARGE SCALE GENOMIC DNA]</scope>
    <source>
        <strain evidence="2 3">ML1</strain>
    </source>
</reference>
<keyword evidence="1" id="KW-0812">Transmembrane</keyword>
<feature type="transmembrane region" description="Helical" evidence="1">
    <location>
        <begin position="117"/>
        <end position="136"/>
    </location>
</feature>
<keyword evidence="1" id="KW-1133">Transmembrane helix</keyword>
<protein>
    <submittedName>
        <fullName evidence="2">Uncharacterized protein</fullName>
    </submittedName>
</protein>
<dbReference type="Proteomes" id="UP001177295">
    <property type="component" value="Chromosome"/>
</dbReference>